<dbReference type="InterPro" id="IPR015943">
    <property type="entry name" value="WD40/YVTN_repeat-like_dom_sf"/>
</dbReference>
<feature type="repeat" description="WD" evidence="5">
    <location>
        <begin position="206"/>
        <end position="247"/>
    </location>
</feature>
<feature type="repeat" description="WD" evidence="5">
    <location>
        <begin position="566"/>
        <end position="608"/>
    </location>
</feature>
<dbReference type="InterPro" id="IPR001680">
    <property type="entry name" value="WD40_rpt"/>
</dbReference>
<dbReference type="OrthoDB" id="5021at2759"/>
<evidence type="ECO:0000256" key="6">
    <source>
        <dbReference type="SAM" id="Coils"/>
    </source>
</evidence>
<dbReference type="InterPro" id="IPR036322">
    <property type="entry name" value="WD40_repeat_dom_sf"/>
</dbReference>
<feature type="compositionally biased region" description="Basic and acidic residues" evidence="7">
    <location>
        <begin position="1087"/>
        <end position="1101"/>
    </location>
</feature>
<feature type="region of interest" description="Disordered" evidence="7">
    <location>
        <begin position="808"/>
        <end position="1006"/>
    </location>
</feature>
<dbReference type="CDD" id="cd00200">
    <property type="entry name" value="WD40"/>
    <property type="match status" value="1"/>
</dbReference>
<dbReference type="PROSITE" id="PS50294">
    <property type="entry name" value="WD_REPEATS_REGION"/>
    <property type="match status" value="5"/>
</dbReference>
<dbReference type="EMBL" id="NBIV01000085">
    <property type="protein sequence ID" value="PXF44636.1"/>
    <property type="molecule type" value="Genomic_DNA"/>
</dbReference>
<keyword evidence="2" id="KW-0677">Repeat</keyword>
<dbReference type="Gene3D" id="1.20.920.10">
    <property type="entry name" value="Bromodomain-like"/>
    <property type="match status" value="1"/>
</dbReference>
<evidence type="ECO:0000256" key="2">
    <source>
        <dbReference type="ARBA" id="ARBA00022737"/>
    </source>
</evidence>
<dbReference type="InterPro" id="IPR036427">
    <property type="entry name" value="Bromodomain-like_sf"/>
</dbReference>
<evidence type="ECO:0000259" key="8">
    <source>
        <dbReference type="PROSITE" id="PS50014"/>
    </source>
</evidence>
<evidence type="ECO:0000313" key="10">
    <source>
        <dbReference type="Proteomes" id="UP000247409"/>
    </source>
</evidence>
<dbReference type="CDD" id="cd04369">
    <property type="entry name" value="Bromodomain"/>
    <property type="match status" value="1"/>
</dbReference>
<feature type="region of interest" description="Disordered" evidence="7">
    <location>
        <begin position="108"/>
        <end position="127"/>
    </location>
</feature>
<dbReference type="SUPFAM" id="SSF47370">
    <property type="entry name" value="Bromodomain"/>
    <property type="match status" value="1"/>
</dbReference>
<feature type="region of interest" description="Disordered" evidence="7">
    <location>
        <begin position="1769"/>
        <end position="1816"/>
    </location>
</feature>
<feature type="region of interest" description="Disordered" evidence="7">
    <location>
        <begin position="1087"/>
        <end position="1174"/>
    </location>
</feature>
<feature type="compositionally biased region" description="Polar residues" evidence="7">
    <location>
        <begin position="965"/>
        <end position="974"/>
    </location>
</feature>
<evidence type="ECO:0000256" key="4">
    <source>
        <dbReference type="PROSITE-ProRule" id="PRU00035"/>
    </source>
</evidence>
<evidence type="ECO:0000256" key="1">
    <source>
        <dbReference type="ARBA" id="ARBA00022574"/>
    </source>
</evidence>
<accession>A0A2V3IR93</accession>
<evidence type="ECO:0000313" key="9">
    <source>
        <dbReference type="EMBL" id="PXF44636.1"/>
    </source>
</evidence>
<protein>
    <submittedName>
        <fullName evidence="9">Bromodomain and WD repeat-containing</fullName>
    </submittedName>
</protein>
<feature type="compositionally biased region" description="Basic residues" evidence="7">
    <location>
        <begin position="1218"/>
        <end position="1228"/>
    </location>
</feature>
<dbReference type="STRING" id="448386.A0A2V3IR93"/>
<dbReference type="GO" id="GO:0007010">
    <property type="term" value="P:cytoskeleton organization"/>
    <property type="evidence" value="ECO:0007669"/>
    <property type="project" value="TreeGrafter"/>
</dbReference>
<evidence type="ECO:0000256" key="7">
    <source>
        <dbReference type="SAM" id="MobiDB-lite"/>
    </source>
</evidence>
<keyword evidence="3 4" id="KW-0103">Bromodomain</keyword>
<dbReference type="PANTHER" id="PTHR16266:SF17">
    <property type="entry name" value="BRWD3"/>
    <property type="match status" value="1"/>
</dbReference>
<dbReference type="InterPro" id="IPR001487">
    <property type="entry name" value="Bromodomain"/>
</dbReference>
<dbReference type="InterPro" id="IPR052060">
    <property type="entry name" value="Bromo_WD_repeat"/>
</dbReference>
<feature type="compositionally biased region" description="Basic residues" evidence="7">
    <location>
        <begin position="882"/>
        <end position="892"/>
    </location>
</feature>
<dbReference type="SUPFAM" id="SSF50978">
    <property type="entry name" value="WD40 repeat-like"/>
    <property type="match status" value="1"/>
</dbReference>
<feature type="repeat" description="WD" evidence="5">
    <location>
        <begin position="531"/>
        <end position="565"/>
    </location>
</feature>
<proteinExistence type="predicted"/>
<name>A0A2V3IR93_9FLOR</name>
<dbReference type="GO" id="GO:0006357">
    <property type="term" value="P:regulation of transcription by RNA polymerase II"/>
    <property type="evidence" value="ECO:0007669"/>
    <property type="project" value="TreeGrafter"/>
</dbReference>
<feature type="repeat" description="WD" evidence="5">
    <location>
        <begin position="433"/>
        <end position="474"/>
    </location>
</feature>
<keyword evidence="1 5" id="KW-0853">WD repeat</keyword>
<dbReference type="SMART" id="SM00297">
    <property type="entry name" value="BROMO"/>
    <property type="match status" value="1"/>
</dbReference>
<feature type="compositionally biased region" description="Acidic residues" evidence="7">
    <location>
        <begin position="808"/>
        <end position="851"/>
    </location>
</feature>
<feature type="region of interest" description="Disordered" evidence="7">
    <location>
        <begin position="1929"/>
        <end position="1970"/>
    </location>
</feature>
<dbReference type="InterPro" id="IPR020472">
    <property type="entry name" value="WD40_PAC1"/>
</dbReference>
<sequence length="2074" mass="226908">MQSPSCLPHEDELLFLVLHHLHNYDNHPEIAAALCNLEHSLTSLHKLPSVPDALGHLVPLTYDQCAARYHHIPRSYLRDLVTTRLPRTPHPHPPATLFSTSRFAASLRKRSRSHRTPPRRLPHRSSSTNVLEALNCATSLSTHPTLQPLTLTILPKAYRPLKRLIGHHLPVFTTLFDHTARFIVTGSDDNLIKIWSAQTAYLQHTLRGHDSNLVELVMHPTKPYVISASSDTTLRVWDLNTGAALHVLDGGSKEVNAVQCSPCPDRPYLVAGGADGSVRLWDADHFEAGFIRIPIPTRASSRSAAHIPENARGAATSAAAPPSPLPASAQHPMADISAATLSALVASTPAPLTPLASAVADEALRTAPEPSRNGAAHSMVSSSPMYEVLSVCLNAGATRLAVSGTDCVAHVYAIDKPESDESPLPRVRLLTSLRGHSEFISQVLFSRNGSTIVTACRDGTARIWNRTTAKLPSARGRAASVEGMGVWSYKVLDCRSQIQADAPSMLSGGASGSACGSIVPRMRRAIFPVSVCAVLWSLDDRYVFTATTDAKIRVWHADTGKLARVLHAHEGDIYVLDCHPLNERILLSGGYDGRVILWDIETGAQLRSFSIAEQSFQEGSHMQPMPVKGSSIIDGQFSSDGLSFVVSDTSGATTLFGIDSGEATALAPEEQFFSNDCAPFRRDEQQRAVHESTGVLLHLVPKGRLCDKELRPHPPELQPNAPQPLVPANQGLGKTQQPSMTFKSVEYARDPNCEALLKRAQEFRENQEKEERRLLRDARNARRRMIMERERVALEKEDCLLYLTGDFEVPDSEFDDSDEDFDGDALTSDDSDSSSSYDDDDEDNDDGDDSDEIRPAPSKSKKPEGKTVGNVLDEPSQTRPRRELRKRRRFQRSAKNFADSGDSDELRREESPGYEIRTNESDSDHSEGHNERRAKGTDEQISKPDRTSAQEVPTRMRELEEDKNAPSNHDSNSLRAVIGPSSQDMRDAPRLGGAASQGKRRMRICSGNSASQIAATDPPVHPRKPHVVAAADSHPGTIDAVRSHVRGAQSIGSCYGRVNLTEAGGNIVSQAPLNPSFTSERIEVRRPTEGTFKPMEDHEGDSASCFRPHPVLPDVDARSRTSPREQMHNQSYIERSPGSDVKVDPLFGVNRPAPTSTKGDGPERSSLSDSPARIARCRWRARTRNGVKKEQTNDKLFHIIDIDEVAEKELQILEAQRNKRSRRKRRRRNSAEGDEENSSSEPDKRLKRSDPRRTSVLRMRPTRRNSKSEDVLLSRERAAGASINDVQGLEASTWLRSTSTPYTYVPQVGDDVTYFPGGHVTAMEVSRSSGLDPLLDKSNYKRNGLEVLDGTSFNKDQSPLRFQVVELHYDFPSLLSSKGRNLGSKKNGKRPLDEMKVKPKTKVILTLSLLSNIRRRSGQSNAFVLSYFPVDVPEYLVLTSRVDAALHRTWKPFDPFRILFLNEKRAWQYYTGRVRAVKPTVRTTMWNSIEVEYDNESGRDKENVDLVSPWELEPLDFLEGPKSTHSHHGGTLKASTVEPGLFPSIARELEAMKQVESNWRTQLLWLETANSLASVPGYCATIPCPMDLNTVLVRLCTGYYRHYNAFLYDVYLLKNNAIRYHGPKSEAGRLAETAISRVMEVAERVRAQYSLAWIPMYQSNLSPPSGANIGGQSACRLIRPRPANMEVSGVQPTPPTHSSTQPMARHLPMPITSRESMTGIAMATHLHTDSANPLVMPAHSYRAWNTMRFGASQVQPLYHHGHPLSGVGLPPAVPGASVNAGSVRSTGRGPKSGTRGQPSRQGTANGRRTNGNFHGGGQGSCASVIATAGTLHGNPGNSYVGAVFATPQVSPRLQPGSQRVTNSTQTNIAPRQHMRLNVPNGPLPSSAMARPGSTPPIRTPPALDSMLETASKGIATGNMASSLPDHITHHVGGGGTSHTNLRSPLGLQSRPARAGSTAGEGGTNSWARSMEGAGGMFHLQASTSDSHLPVPTHGRSQSPLSPTPVRADASHRTRGQHAPFSSANTGVRYQECSTLSVPAEESTMSCGGAEVARHAATAESVEVNPISHPRRTNS</sequence>
<dbReference type="Gene3D" id="2.130.10.10">
    <property type="entry name" value="YVTN repeat-like/Quinoprotein amine dehydrogenase"/>
    <property type="match status" value="3"/>
</dbReference>
<reference evidence="9 10" key="1">
    <citation type="journal article" date="2018" name="Mol. Biol. Evol.">
        <title>Analysis of the draft genome of the red seaweed Gracilariopsis chorda provides insights into genome size evolution in Rhodophyta.</title>
        <authorList>
            <person name="Lee J."/>
            <person name="Yang E.C."/>
            <person name="Graf L."/>
            <person name="Yang J.H."/>
            <person name="Qiu H."/>
            <person name="Zel Zion U."/>
            <person name="Chan C.X."/>
            <person name="Stephens T.G."/>
            <person name="Weber A.P.M."/>
            <person name="Boo G.H."/>
            <person name="Boo S.M."/>
            <person name="Kim K.M."/>
            <person name="Shin Y."/>
            <person name="Jung M."/>
            <person name="Lee S.J."/>
            <person name="Yim H.S."/>
            <person name="Lee J.H."/>
            <person name="Bhattacharya D."/>
            <person name="Yoon H.S."/>
        </authorList>
    </citation>
    <scope>NUCLEOTIDE SEQUENCE [LARGE SCALE GENOMIC DNA]</scope>
    <source>
        <strain evidence="9 10">SKKU-2015</strain>
        <tissue evidence="9">Whole body</tissue>
    </source>
</reference>
<feature type="repeat" description="WD" evidence="5">
    <location>
        <begin position="164"/>
        <end position="205"/>
    </location>
</feature>
<dbReference type="SMART" id="SM00320">
    <property type="entry name" value="WD40"/>
    <property type="match status" value="7"/>
</dbReference>
<keyword evidence="10" id="KW-1185">Reference proteome</keyword>
<dbReference type="Pfam" id="PF00439">
    <property type="entry name" value="Bromodomain"/>
    <property type="match status" value="1"/>
</dbReference>
<feature type="domain" description="Bromo" evidence="8">
    <location>
        <begin position="1565"/>
        <end position="1628"/>
    </location>
</feature>
<dbReference type="PROSITE" id="PS50014">
    <property type="entry name" value="BROMODOMAIN_2"/>
    <property type="match status" value="1"/>
</dbReference>
<feature type="compositionally biased region" description="Basic and acidic residues" evidence="7">
    <location>
        <begin position="1241"/>
        <end position="1253"/>
    </location>
</feature>
<dbReference type="GO" id="GO:0005634">
    <property type="term" value="C:nucleus"/>
    <property type="evidence" value="ECO:0007669"/>
    <property type="project" value="TreeGrafter"/>
</dbReference>
<dbReference type="Pfam" id="PF00400">
    <property type="entry name" value="WD40"/>
    <property type="match status" value="6"/>
</dbReference>
<dbReference type="InterPro" id="IPR019775">
    <property type="entry name" value="WD40_repeat_CS"/>
</dbReference>
<dbReference type="Proteomes" id="UP000247409">
    <property type="component" value="Unassembled WGS sequence"/>
</dbReference>
<dbReference type="GO" id="GO:0008360">
    <property type="term" value="P:regulation of cell shape"/>
    <property type="evidence" value="ECO:0007669"/>
    <property type="project" value="TreeGrafter"/>
</dbReference>
<evidence type="ECO:0000256" key="3">
    <source>
        <dbReference type="ARBA" id="ARBA00023117"/>
    </source>
</evidence>
<dbReference type="PROSITE" id="PS50082">
    <property type="entry name" value="WD_REPEATS_2"/>
    <property type="match status" value="6"/>
</dbReference>
<dbReference type="PROSITE" id="PS00678">
    <property type="entry name" value="WD_REPEATS_1"/>
    <property type="match status" value="2"/>
</dbReference>
<feature type="coiled-coil region" evidence="6">
    <location>
        <begin position="753"/>
        <end position="784"/>
    </location>
</feature>
<feature type="region of interest" description="Disordered" evidence="7">
    <location>
        <begin position="1217"/>
        <end position="1270"/>
    </location>
</feature>
<feature type="compositionally biased region" description="Basic and acidic residues" evidence="7">
    <location>
        <begin position="904"/>
        <end position="964"/>
    </location>
</feature>
<comment type="caution">
    <text evidence="9">The sequence shown here is derived from an EMBL/GenBank/DDBJ whole genome shotgun (WGS) entry which is preliminary data.</text>
</comment>
<feature type="compositionally biased region" description="Polar residues" evidence="7">
    <location>
        <begin position="1794"/>
        <end position="1812"/>
    </location>
</feature>
<gene>
    <name evidence="9" type="ORF">BWQ96_05631</name>
</gene>
<keyword evidence="6" id="KW-0175">Coiled coil</keyword>
<feature type="region of interest" description="Disordered" evidence="7">
    <location>
        <begin position="1982"/>
        <end position="2022"/>
    </location>
</feature>
<organism evidence="9 10">
    <name type="scientific">Gracilariopsis chorda</name>
    <dbReference type="NCBI Taxonomy" id="448386"/>
    <lineage>
        <taxon>Eukaryota</taxon>
        <taxon>Rhodophyta</taxon>
        <taxon>Florideophyceae</taxon>
        <taxon>Rhodymeniophycidae</taxon>
        <taxon>Gracilariales</taxon>
        <taxon>Gracilariaceae</taxon>
        <taxon>Gracilariopsis</taxon>
    </lineage>
</organism>
<feature type="region of interest" description="Disordered" evidence="7">
    <location>
        <begin position="302"/>
        <end position="330"/>
    </location>
</feature>
<feature type="repeat" description="WD" evidence="5">
    <location>
        <begin position="248"/>
        <end position="282"/>
    </location>
</feature>
<feature type="compositionally biased region" description="Basic and acidic residues" evidence="7">
    <location>
        <begin position="1115"/>
        <end position="1127"/>
    </location>
</feature>
<dbReference type="PANTHER" id="PTHR16266">
    <property type="entry name" value="WD REPEAT DOMAIN 9"/>
    <property type="match status" value="1"/>
</dbReference>
<dbReference type="PRINTS" id="PR00320">
    <property type="entry name" value="GPROTEINBRPT"/>
</dbReference>
<feature type="compositionally biased region" description="Basic residues" evidence="7">
    <location>
        <begin position="108"/>
        <end position="123"/>
    </location>
</feature>
<evidence type="ECO:0000256" key="5">
    <source>
        <dbReference type="PROSITE-ProRule" id="PRU00221"/>
    </source>
</evidence>